<feature type="transmembrane region" description="Helical" evidence="5">
    <location>
        <begin position="218"/>
        <end position="239"/>
    </location>
</feature>
<comment type="caution">
    <text evidence="6">The sequence shown here is derived from an EMBL/GenBank/DDBJ whole genome shotgun (WGS) entry which is preliminary data.</text>
</comment>
<keyword evidence="3 5" id="KW-1133">Transmembrane helix</keyword>
<organism evidence="6 7">
    <name type="scientific">Desmophyllum pertusum</name>
    <dbReference type="NCBI Taxonomy" id="174260"/>
    <lineage>
        <taxon>Eukaryota</taxon>
        <taxon>Metazoa</taxon>
        <taxon>Cnidaria</taxon>
        <taxon>Anthozoa</taxon>
        <taxon>Hexacorallia</taxon>
        <taxon>Scleractinia</taxon>
        <taxon>Caryophylliina</taxon>
        <taxon>Caryophylliidae</taxon>
        <taxon>Desmophyllum</taxon>
    </lineage>
</organism>
<evidence type="ECO:0000256" key="5">
    <source>
        <dbReference type="SAM" id="Phobius"/>
    </source>
</evidence>
<feature type="transmembrane region" description="Helical" evidence="5">
    <location>
        <begin position="335"/>
        <end position="357"/>
    </location>
</feature>
<dbReference type="InterPro" id="IPR050598">
    <property type="entry name" value="AminoAcid_Transporter"/>
</dbReference>
<proteinExistence type="predicted"/>
<feature type="transmembrane region" description="Helical" evidence="5">
    <location>
        <begin position="12"/>
        <end position="32"/>
    </location>
</feature>
<comment type="subcellular location">
    <subcellularLocation>
        <location evidence="1">Membrane</location>
        <topology evidence="1">Multi-pass membrane protein</topology>
    </subcellularLocation>
</comment>
<accession>A0A9W9ZPY8</accession>
<sequence length="448" mass="49153">MFRNAGSVGETLLVWTFGGVLSLLGALCYCELGTFIEKSGGDYIYLKIAYGRFIGFLYSWVNVWFLEPGSHAILSLTFAVYVVEPFFPSRGTADTNAAKIAGDCHPPFGLVKLLAACSICMLTAVNCISIRLAARAQVLFTCCKLIAVASIVIVAVISLLSGNTSGFDQHGVFVGSATWPGDVGHAFYSVMWAYSGWNGLNFITEEIINPNKNFPRTLMISIPLVTICYILINLAYFSVLSKEQILASDAVALTFASRLSPILGAAMPLIVSLSCFGSLNTGIFSSARIIFSIARERQLPSSLAMVHRKSQAPIPAILLRASLALLMLIPTNIENLLNCLVFMEWLILAAVFIGLIWLRWKKPDTPRAFKVNIIVAIFMAAVSLYFTATPFFSNPVESVFGLTVIVAGIPAYYVFIKKDWTSKSERFSRFSSKMSYYVQVIFNVVNVQ</sequence>
<name>A0A9W9ZPY8_9CNID</name>
<feature type="transmembrane region" description="Helical" evidence="5">
    <location>
        <begin position="398"/>
        <end position="416"/>
    </location>
</feature>
<feature type="transmembrane region" description="Helical" evidence="5">
    <location>
        <begin position="259"/>
        <end position="291"/>
    </location>
</feature>
<evidence type="ECO:0000256" key="3">
    <source>
        <dbReference type="ARBA" id="ARBA00022989"/>
    </source>
</evidence>
<dbReference type="Pfam" id="PF13520">
    <property type="entry name" value="AA_permease_2"/>
    <property type="match status" value="1"/>
</dbReference>
<dbReference type="InterPro" id="IPR002293">
    <property type="entry name" value="AA/rel_permease1"/>
</dbReference>
<evidence type="ECO:0000256" key="4">
    <source>
        <dbReference type="ARBA" id="ARBA00023136"/>
    </source>
</evidence>
<dbReference type="OrthoDB" id="3257095at2759"/>
<protein>
    <submittedName>
        <fullName evidence="6">B(0,+)-type amino acid transporter 1</fullName>
    </submittedName>
</protein>
<feature type="transmembrane region" description="Helical" evidence="5">
    <location>
        <begin position="44"/>
        <end position="66"/>
    </location>
</feature>
<dbReference type="GO" id="GO:0015179">
    <property type="term" value="F:L-amino acid transmembrane transporter activity"/>
    <property type="evidence" value="ECO:0007669"/>
    <property type="project" value="TreeGrafter"/>
</dbReference>
<keyword evidence="2 5" id="KW-0812">Transmembrane</keyword>
<gene>
    <name evidence="6" type="primary">SLC7A9_5</name>
    <name evidence="6" type="ORF">OS493_016308</name>
</gene>
<keyword evidence="7" id="KW-1185">Reference proteome</keyword>
<feature type="transmembrane region" description="Helical" evidence="5">
    <location>
        <begin position="110"/>
        <end position="132"/>
    </location>
</feature>
<feature type="transmembrane region" description="Helical" evidence="5">
    <location>
        <begin position="138"/>
        <end position="160"/>
    </location>
</feature>
<keyword evidence="4 5" id="KW-0472">Membrane</keyword>
<dbReference type="GO" id="GO:0016020">
    <property type="term" value="C:membrane"/>
    <property type="evidence" value="ECO:0007669"/>
    <property type="project" value="UniProtKB-SubCell"/>
</dbReference>
<feature type="transmembrane region" description="Helical" evidence="5">
    <location>
        <begin position="72"/>
        <end position="89"/>
    </location>
</feature>
<evidence type="ECO:0000256" key="2">
    <source>
        <dbReference type="ARBA" id="ARBA00022692"/>
    </source>
</evidence>
<reference evidence="6" key="1">
    <citation type="submission" date="2023-01" db="EMBL/GenBank/DDBJ databases">
        <title>Genome assembly of the deep-sea coral Lophelia pertusa.</title>
        <authorList>
            <person name="Herrera S."/>
            <person name="Cordes E."/>
        </authorList>
    </citation>
    <scope>NUCLEOTIDE SEQUENCE</scope>
    <source>
        <strain evidence="6">USNM1676648</strain>
        <tissue evidence="6">Polyp</tissue>
    </source>
</reference>
<evidence type="ECO:0000256" key="1">
    <source>
        <dbReference type="ARBA" id="ARBA00004141"/>
    </source>
</evidence>
<dbReference type="Gene3D" id="1.20.1740.10">
    <property type="entry name" value="Amino acid/polyamine transporter I"/>
    <property type="match status" value="1"/>
</dbReference>
<dbReference type="Proteomes" id="UP001163046">
    <property type="component" value="Unassembled WGS sequence"/>
</dbReference>
<feature type="transmembrane region" description="Helical" evidence="5">
    <location>
        <begin position="369"/>
        <end position="392"/>
    </location>
</feature>
<dbReference type="PANTHER" id="PTHR11785">
    <property type="entry name" value="AMINO ACID TRANSPORTER"/>
    <property type="match status" value="1"/>
</dbReference>
<dbReference type="EMBL" id="MU825881">
    <property type="protein sequence ID" value="KAJ7385240.1"/>
    <property type="molecule type" value="Genomic_DNA"/>
</dbReference>
<evidence type="ECO:0000313" key="7">
    <source>
        <dbReference type="Proteomes" id="UP001163046"/>
    </source>
</evidence>
<dbReference type="AlphaFoldDB" id="A0A9W9ZPY8"/>
<dbReference type="PANTHER" id="PTHR11785:SF512">
    <property type="entry name" value="SOBREMESA, ISOFORM B"/>
    <property type="match status" value="1"/>
</dbReference>
<dbReference type="PIRSF" id="PIRSF006060">
    <property type="entry name" value="AA_transporter"/>
    <property type="match status" value="1"/>
</dbReference>
<evidence type="ECO:0000313" key="6">
    <source>
        <dbReference type="EMBL" id="KAJ7385240.1"/>
    </source>
</evidence>